<dbReference type="EMBL" id="GFDF01006849">
    <property type="protein sequence ID" value="JAV07235.1"/>
    <property type="molecule type" value="Transcribed_RNA"/>
</dbReference>
<proteinExistence type="predicted"/>
<dbReference type="InterPro" id="IPR045168">
    <property type="entry name" value="YTH_prot"/>
</dbReference>
<dbReference type="GO" id="GO:0003729">
    <property type="term" value="F:mRNA binding"/>
    <property type="evidence" value="ECO:0007669"/>
    <property type="project" value="TreeGrafter"/>
</dbReference>
<feature type="compositionally biased region" description="Basic and acidic residues" evidence="1">
    <location>
        <begin position="26"/>
        <end position="41"/>
    </location>
</feature>
<organism evidence="3">
    <name type="scientific">Nyssomyia neivai</name>
    <dbReference type="NCBI Taxonomy" id="330878"/>
    <lineage>
        <taxon>Eukaryota</taxon>
        <taxon>Metazoa</taxon>
        <taxon>Ecdysozoa</taxon>
        <taxon>Arthropoda</taxon>
        <taxon>Hexapoda</taxon>
        <taxon>Insecta</taxon>
        <taxon>Pterygota</taxon>
        <taxon>Neoptera</taxon>
        <taxon>Endopterygota</taxon>
        <taxon>Diptera</taxon>
        <taxon>Nematocera</taxon>
        <taxon>Psychodoidea</taxon>
        <taxon>Psychodidae</taxon>
        <taxon>Nyssomyia</taxon>
    </lineage>
</organism>
<dbReference type="PROSITE" id="PS50882">
    <property type="entry name" value="YTH"/>
    <property type="match status" value="1"/>
</dbReference>
<feature type="region of interest" description="Disordered" evidence="1">
    <location>
        <begin position="383"/>
        <end position="462"/>
    </location>
</feature>
<dbReference type="Gene3D" id="3.10.590.10">
    <property type="entry name" value="ph1033 like domains"/>
    <property type="match status" value="1"/>
</dbReference>
<dbReference type="CDD" id="cd21134">
    <property type="entry name" value="YTH"/>
    <property type="match status" value="1"/>
</dbReference>
<dbReference type="GO" id="GO:1990247">
    <property type="term" value="F:N6-methyladenosine-containing RNA reader activity"/>
    <property type="evidence" value="ECO:0007669"/>
    <property type="project" value="TreeGrafter"/>
</dbReference>
<feature type="compositionally biased region" description="Low complexity" evidence="1">
    <location>
        <begin position="42"/>
        <end position="52"/>
    </location>
</feature>
<evidence type="ECO:0000313" key="3">
    <source>
        <dbReference type="EMBL" id="JAV07235.1"/>
    </source>
</evidence>
<dbReference type="Pfam" id="PF04146">
    <property type="entry name" value="YTH"/>
    <property type="match status" value="1"/>
</dbReference>
<dbReference type="GO" id="GO:0000381">
    <property type="term" value="P:regulation of alternative mRNA splicing, via spliceosome"/>
    <property type="evidence" value="ECO:0007669"/>
    <property type="project" value="TreeGrafter"/>
</dbReference>
<feature type="compositionally biased region" description="Basic and acidic residues" evidence="1">
    <location>
        <begin position="439"/>
        <end position="451"/>
    </location>
</feature>
<accession>A0A1L8DLJ1</accession>
<feature type="compositionally biased region" description="Basic and acidic residues" evidence="1">
    <location>
        <begin position="406"/>
        <end position="422"/>
    </location>
</feature>
<dbReference type="AlphaFoldDB" id="A0A1L8DLJ1"/>
<evidence type="ECO:0000256" key="1">
    <source>
        <dbReference type="SAM" id="MobiDB-lite"/>
    </source>
</evidence>
<sequence>MADLTLGHDEEADINEELQLQQLDDFDTRSEASDSSSDSKRMSSISTESSVSPTVRNRTQKVVKKGGTKKSTDEDEGQRKRGPIITKVLAPKRISAVKSQPKSYDYMTKLNYLFREARYFVIKSNNAENVTLSKAKSVWATLPQNEANLNQAFRECRNVLLIFSVKESGKFAGFARMDTEARHDGPQVSWVLPHGLSAKALGGVFKIDWICRKELSFTCTGHLFNPWNEGKPVKIGRDGQEIEPKVGAELCRLFPTDDQIELTPILRKSKETSNKLREKGIRPKVVYRGPPSRPTVSLRGGRPVLRGITRKKLYLTSRSKLANTYKRPASPYSRVDRLLPPPLWERYPTSTAAAEAYVEKYMRQMQHQLPPMPYAPPPGFTSLLPYDTIPPPPPPRYYDGVPVPEYPRHSYESSRYEREDFLRGSTSTATDYHRHPRVRERERDRGGEYRDRSHHRSYRDRR</sequence>
<name>A0A1L8DLJ1_9DIPT</name>
<reference evidence="3" key="1">
    <citation type="submission" date="2016-12" db="EMBL/GenBank/DDBJ databases">
        <title>An insight into the sialome and mialome of the sand fly, Nyssomyia neivai.</title>
        <authorList>
            <person name="Sebastian V."/>
            <person name="Goulart T.M."/>
            <person name="Oliveira W."/>
            <person name="Calvo E."/>
            <person name="Oliveira L.F."/>
            <person name="Pinto M.C."/>
            <person name="Rosselino A.M."/>
            <person name="Ribeiro J.M."/>
        </authorList>
    </citation>
    <scope>NUCLEOTIDE SEQUENCE</scope>
</reference>
<protein>
    <submittedName>
        <fullName evidence="3">Putative signal transduction protein involved in rna splicing</fullName>
    </submittedName>
</protein>
<dbReference type="InterPro" id="IPR007275">
    <property type="entry name" value="YTH_domain"/>
</dbReference>
<dbReference type="PANTHER" id="PTHR12357">
    <property type="entry name" value="YTH YT521-B HOMOLOGY DOMAIN-CONTAINING"/>
    <property type="match status" value="1"/>
</dbReference>
<feature type="domain" description="YTH" evidence="2">
    <location>
        <begin position="117"/>
        <end position="254"/>
    </location>
</feature>
<evidence type="ECO:0000259" key="2">
    <source>
        <dbReference type="PROSITE" id="PS50882"/>
    </source>
</evidence>
<dbReference type="GO" id="GO:0005654">
    <property type="term" value="C:nucleoplasm"/>
    <property type="evidence" value="ECO:0007669"/>
    <property type="project" value="TreeGrafter"/>
</dbReference>
<dbReference type="GO" id="GO:0000398">
    <property type="term" value="P:mRNA splicing, via spliceosome"/>
    <property type="evidence" value="ECO:0007669"/>
    <property type="project" value="TreeGrafter"/>
</dbReference>
<feature type="region of interest" description="Disordered" evidence="1">
    <location>
        <begin position="1"/>
        <end position="84"/>
    </location>
</feature>
<feature type="compositionally biased region" description="Basic residues" evidence="1">
    <location>
        <begin position="58"/>
        <end position="68"/>
    </location>
</feature>
<dbReference type="PANTHER" id="PTHR12357:SF3">
    <property type="entry name" value="YTH DOMAIN-CONTAINING PROTEIN 1"/>
    <property type="match status" value="1"/>
</dbReference>
<feature type="compositionally biased region" description="Basic residues" evidence="1">
    <location>
        <begin position="452"/>
        <end position="462"/>
    </location>
</feature>